<keyword evidence="5" id="KW-1185">Reference proteome</keyword>
<evidence type="ECO:0000256" key="3">
    <source>
        <dbReference type="RuleBase" id="RU003512"/>
    </source>
</evidence>
<evidence type="ECO:0000313" key="5">
    <source>
        <dbReference type="Proteomes" id="UP000676917"/>
    </source>
</evidence>
<dbReference type="InterPro" id="IPR050492">
    <property type="entry name" value="Bact_metal-bind_prot9"/>
</dbReference>
<dbReference type="RefSeq" id="WP_212922129.1">
    <property type="nucleotide sequence ID" value="NZ_BORP01000008.1"/>
</dbReference>
<accession>A0A920C8X4</accession>
<evidence type="ECO:0000313" key="4">
    <source>
        <dbReference type="EMBL" id="GIO28674.1"/>
    </source>
</evidence>
<dbReference type="GO" id="GO:0046872">
    <property type="term" value="F:metal ion binding"/>
    <property type="evidence" value="ECO:0007669"/>
    <property type="project" value="InterPro"/>
</dbReference>
<comment type="similarity">
    <text evidence="3">Belongs to the bacterial solute-binding protein 9 family.</text>
</comment>
<dbReference type="SUPFAM" id="SSF53807">
    <property type="entry name" value="Helical backbone' metal receptor"/>
    <property type="match status" value="1"/>
</dbReference>
<dbReference type="PANTHER" id="PTHR42953:SF8">
    <property type="entry name" value="ZINT DOMAIN-CONTAINING PROTEIN"/>
    <property type="match status" value="1"/>
</dbReference>
<dbReference type="PRINTS" id="PR00690">
    <property type="entry name" value="ADHESNFAMILY"/>
</dbReference>
<comment type="caution">
    <text evidence="4">The sequence shown here is derived from an EMBL/GenBank/DDBJ whole genome shotgun (WGS) entry which is preliminary data.</text>
</comment>
<dbReference type="Gene3D" id="3.40.50.1980">
    <property type="entry name" value="Nitrogenase molybdenum iron protein domain"/>
    <property type="match status" value="2"/>
</dbReference>
<sequence length="312" mass="35622">MKPLSSYISIIMIIILLFGCSSSSQVDIPKEKLSIYTSIYPIQFLVERIGGDTVVTKTIFPPGVEAHSYEPTAKDMVSIAKSDAFIYMGGGMEGFSETIASALESEQVELIPLSANEELFEHSHTTEIHGAREEEHNHHDHNPHIWLDPIRMIRMGQSVKDVLIELNPDKRTIYEKNFNNLSIELKLLDKKFKETLQNKTNREILVSHAAYNYWEDRYGIIQIPINGITSSEEPSQKDLVTIIKEADKSNLHYVLFEQNTINSVSAIIQKEIRAKAFVLHNLEVLTENDIEHGEDYFSLMYRNLNVLDKVTK</sequence>
<protein>
    <submittedName>
        <fullName evidence="4">Adhesin</fullName>
    </submittedName>
</protein>
<organism evidence="4 5">
    <name type="scientific">Ornithinibacillus bavariensis</name>
    <dbReference type="NCBI Taxonomy" id="545502"/>
    <lineage>
        <taxon>Bacteria</taxon>
        <taxon>Bacillati</taxon>
        <taxon>Bacillota</taxon>
        <taxon>Bacilli</taxon>
        <taxon>Bacillales</taxon>
        <taxon>Bacillaceae</taxon>
        <taxon>Ornithinibacillus</taxon>
    </lineage>
</organism>
<name>A0A920C8X4_9BACI</name>
<evidence type="ECO:0000256" key="1">
    <source>
        <dbReference type="ARBA" id="ARBA00022448"/>
    </source>
</evidence>
<keyword evidence="1 3" id="KW-0813">Transport</keyword>
<proteinExistence type="inferred from homology"/>
<dbReference type="PRINTS" id="PR00691">
    <property type="entry name" value="ADHESINB"/>
</dbReference>
<dbReference type="GO" id="GO:0030001">
    <property type="term" value="P:metal ion transport"/>
    <property type="evidence" value="ECO:0007669"/>
    <property type="project" value="InterPro"/>
</dbReference>
<dbReference type="InterPro" id="IPR006129">
    <property type="entry name" value="AdhesinB"/>
</dbReference>
<dbReference type="PROSITE" id="PS51257">
    <property type="entry name" value="PROKAR_LIPOPROTEIN"/>
    <property type="match status" value="1"/>
</dbReference>
<keyword evidence="2" id="KW-0732">Signal</keyword>
<dbReference type="Pfam" id="PF01297">
    <property type="entry name" value="ZnuA"/>
    <property type="match status" value="1"/>
</dbReference>
<dbReference type="InterPro" id="IPR006127">
    <property type="entry name" value="ZnuA-like"/>
</dbReference>
<dbReference type="Proteomes" id="UP000676917">
    <property type="component" value="Unassembled WGS sequence"/>
</dbReference>
<gene>
    <name evidence="4" type="ORF">J43TS3_32850</name>
</gene>
<dbReference type="InterPro" id="IPR006128">
    <property type="entry name" value="Lipoprotein_PsaA-like"/>
</dbReference>
<reference evidence="4" key="1">
    <citation type="submission" date="2021-03" db="EMBL/GenBank/DDBJ databases">
        <title>Antimicrobial resistance genes in bacteria isolated from Japanese honey, and their potential for conferring macrolide and lincosamide resistance in the American foulbrood pathogen Paenibacillus larvae.</title>
        <authorList>
            <person name="Okamoto M."/>
            <person name="Kumagai M."/>
            <person name="Kanamori H."/>
            <person name="Takamatsu D."/>
        </authorList>
    </citation>
    <scope>NUCLEOTIDE SEQUENCE</scope>
    <source>
        <strain evidence="4">J43TS3</strain>
    </source>
</reference>
<dbReference type="AlphaFoldDB" id="A0A920C8X4"/>
<evidence type="ECO:0000256" key="2">
    <source>
        <dbReference type="ARBA" id="ARBA00022729"/>
    </source>
</evidence>
<dbReference type="GO" id="GO:0007155">
    <property type="term" value="P:cell adhesion"/>
    <property type="evidence" value="ECO:0007669"/>
    <property type="project" value="InterPro"/>
</dbReference>
<dbReference type="PANTHER" id="PTHR42953">
    <property type="entry name" value="HIGH-AFFINITY ZINC UPTAKE SYSTEM PROTEIN ZNUA-RELATED"/>
    <property type="match status" value="1"/>
</dbReference>
<dbReference type="EMBL" id="BORP01000008">
    <property type="protein sequence ID" value="GIO28674.1"/>
    <property type="molecule type" value="Genomic_DNA"/>
</dbReference>